<proteinExistence type="predicted"/>
<evidence type="ECO:0000313" key="3">
    <source>
        <dbReference type="Proteomes" id="UP000243255"/>
    </source>
</evidence>
<feature type="transmembrane region" description="Helical" evidence="1">
    <location>
        <begin position="51"/>
        <end position="68"/>
    </location>
</feature>
<feature type="transmembrane region" description="Helical" evidence="1">
    <location>
        <begin position="120"/>
        <end position="142"/>
    </location>
</feature>
<name>A0A1M5K7U0_9FIRM</name>
<gene>
    <name evidence="2" type="ORF">SAMN04488530_102161</name>
</gene>
<keyword evidence="1" id="KW-0472">Membrane</keyword>
<dbReference type="EMBL" id="FQWX01000002">
    <property type="protein sequence ID" value="SHG48866.1"/>
    <property type="molecule type" value="Genomic_DNA"/>
</dbReference>
<accession>A0A1M5K7U0</accession>
<reference evidence="3" key="1">
    <citation type="submission" date="2016-11" db="EMBL/GenBank/DDBJ databases">
        <authorList>
            <person name="Varghese N."/>
            <person name="Submissions S."/>
        </authorList>
    </citation>
    <scope>NUCLEOTIDE SEQUENCE [LARGE SCALE GENOMIC DNA]</scope>
    <source>
        <strain evidence="3">DSM 2635</strain>
    </source>
</reference>
<dbReference type="Proteomes" id="UP000243255">
    <property type="component" value="Unassembled WGS sequence"/>
</dbReference>
<protein>
    <submittedName>
        <fullName evidence="2">Uncharacterized protein</fullName>
    </submittedName>
</protein>
<organism evidence="2 3">
    <name type="scientific">Asaccharospora irregularis DSM 2635</name>
    <dbReference type="NCBI Taxonomy" id="1121321"/>
    <lineage>
        <taxon>Bacteria</taxon>
        <taxon>Bacillati</taxon>
        <taxon>Bacillota</taxon>
        <taxon>Clostridia</taxon>
        <taxon>Peptostreptococcales</taxon>
        <taxon>Peptostreptococcaceae</taxon>
        <taxon>Asaccharospora</taxon>
    </lineage>
</organism>
<keyword evidence="3" id="KW-1185">Reference proteome</keyword>
<dbReference type="AlphaFoldDB" id="A0A1M5K7U0"/>
<evidence type="ECO:0000256" key="1">
    <source>
        <dbReference type="SAM" id="Phobius"/>
    </source>
</evidence>
<evidence type="ECO:0000313" key="2">
    <source>
        <dbReference type="EMBL" id="SHG48866.1"/>
    </source>
</evidence>
<feature type="transmembrane region" description="Helical" evidence="1">
    <location>
        <begin position="80"/>
        <end position="100"/>
    </location>
</feature>
<keyword evidence="1" id="KW-1133">Transmembrane helix</keyword>
<keyword evidence="1" id="KW-0812">Transmembrane</keyword>
<dbReference type="RefSeq" id="WP_073123642.1">
    <property type="nucleotide sequence ID" value="NZ_BAABCH010000028.1"/>
</dbReference>
<dbReference type="STRING" id="1121321.SAMN04488530_102161"/>
<dbReference type="OrthoDB" id="2969855at2"/>
<sequence>MKSFIRNILVVAIVAFILQGIWEYSQCGRFYVIDDVTGHTRLMLSATFGDMNMSLILYMLLVVVNNDINWILKKWHKHDYIITILYALFLSFYFEIHALYTGRWGYNPETMPLFLNTNIGLLPVIQLIILLPLIFYISSIVIKKYTKNKAIY</sequence>